<feature type="compositionally biased region" description="Polar residues" evidence="1">
    <location>
        <begin position="1"/>
        <end position="14"/>
    </location>
</feature>
<proteinExistence type="predicted"/>
<dbReference type="EMBL" id="PZPL01000001">
    <property type="protein sequence ID" value="PTL71896.1"/>
    <property type="molecule type" value="Genomic_DNA"/>
</dbReference>
<reference evidence="2 3" key="1">
    <citation type="submission" date="2018-03" db="EMBL/GenBank/DDBJ databases">
        <title>Bacteriophage NCPPB3778 and a type I-E CRISPR drive the evolution of the US Biological Select Agent, Rathayibacter toxicus.</title>
        <authorList>
            <person name="Davis E.W.II."/>
            <person name="Tabima J.F."/>
            <person name="Weisberg A.J."/>
            <person name="Dantas Lopes L."/>
            <person name="Wiseman M.S."/>
            <person name="Wiseman M.S."/>
            <person name="Pupko T."/>
            <person name="Belcher M.S."/>
            <person name="Sechler A.J."/>
            <person name="Tancos M.A."/>
            <person name="Schroeder B.K."/>
            <person name="Murray T.D."/>
            <person name="Luster D.G."/>
            <person name="Schneider W.L."/>
            <person name="Rogers E."/>
            <person name="Andreote F.D."/>
            <person name="Grunwald N.J."/>
            <person name="Putnam M.L."/>
            <person name="Chang J.H."/>
        </authorList>
    </citation>
    <scope>NUCLEOTIDE SEQUENCE [LARGE SCALE GENOMIC DNA]</scope>
    <source>
        <strain evidence="2 3">DSM 15933</strain>
    </source>
</reference>
<feature type="region of interest" description="Disordered" evidence="1">
    <location>
        <begin position="1"/>
        <end position="83"/>
    </location>
</feature>
<evidence type="ECO:0000313" key="2">
    <source>
        <dbReference type="EMBL" id="PTL71896.1"/>
    </source>
</evidence>
<name>A0A2T4UQT6_9MICO</name>
<dbReference type="Proteomes" id="UP000241085">
    <property type="component" value="Unassembled WGS sequence"/>
</dbReference>
<feature type="compositionally biased region" description="Low complexity" evidence="1">
    <location>
        <begin position="44"/>
        <end position="68"/>
    </location>
</feature>
<gene>
    <name evidence="2" type="ORF">C1I63_02940</name>
</gene>
<organism evidence="2 3">
    <name type="scientific">Rathayibacter caricis DSM 15933</name>
    <dbReference type="NCBI Taxonomy" id="1328867"/>
    <lineage>
        <taxon>Bacteria</taxon>
        <taxon>Bacillati</taxon>
        <taxon>Actinomycetota</taxon>
        <taxon>Actinomycetes</taxon>
        <taxon>Micrococcales</taxon>
        <taxon>Microbacteriaceae</taxon>
        <taxon>Rathayibacter</taxon>
    </lineage>
</organism>
<evidence type="ECO:0000256" key="1">
    <source>
        <dbReference type="SAM" id="MobiDB-lite"/>
    </source>
</evidence>
<evidence type="ECO:0000313" key="3">
    <source>
        <dbReference type="Proteomes" id="UP000241085"/>
    </source>
</evidence>
<accession>A0A2T4UQT6</accession>
<sequence length="83" mass="8348">MSATDGPQDNPQNHDTVDDAGVDKPSQAEGDDAQIGNGQGGDAQTGDAQTGDAQSEEAQTTAEDVTTAVDDDDLDAGVSEPTD</sequence>
<dbReference type="RefSeq" id="WP_107573706.1">
    <property type="nucleotide sequence ID" value="NZ_PZPL01000001.1"/>
</dbReference>
<dbReference type="AlphaFoldDB" id="A0A2T4UQT6"/>
<keyword evidence="3" id="KW-1185">Reference proteome</keyword>
<comment type="caution">
    <text evidence="2">The sequence shown here is derived from an EMBL/GenBank/DDBJ whole genome shotgun (WGS) entry which is preliminary data.</text>
</comment>
<protein>
    <submittedName>
        <fullName evidence="2">Uncharacterized protein</fullName>
    </submittedName>
</protein>